<feature type="compositionally biased region" description="Low complexity" evidence="1">
    <location>
        <begin position="264"/>
        <end position="274"/>
    </location>
</feature>
<accession>A0A9R0ASY6</accession>
<feature type="compositionally biased region" description="Polar residues" evidence="1">
    <location>
        <begin position="361"/>
        <end position="378"/>
    </location>
</feature>
<dbReference type="Proteomes" id="UP001155660">
    <property type="component" value="Unplaced"/>
</dbReference>
<feature type="compositionally biased region" description="Basic residues" evidence="1">
    <location>
        <begin position="329"/>
        <end position="347"/>
    </location>
</feature>
<proteinExistence type="predicted"/>
<feature type="compositionally biased region" description="Low complexity" evidence="1">
    <location>
        <begin position="244"/>
        <end position="254"/>
    </location>
</feature>
<feature type="compositionally biased region" description="Polar residues" evidence="1">
    <location>
        <begin position="111"/>
        <end position="122"/>
    </location>
</feature>
<feature type="region of interest" description="Disordered" evidence="1">
    <location>
        <begin position="81"/>
        <end position="130"/>
    </location>
</feature>
<organism evidence="2">
    <name type="scientific">Cyprinus carpio</name>
    <name type="common">Common carp</name>
    <dbReference type="NCBI Taxonomy" id="7962"/>
    <lineage>
        <taxon>Eukaryota</taxon>
        <taxon>Metazoa</taxon>
        <taxon>Chordata</taxon>
        <taxon>Craniata</taxon>
        <taxon>Vertebrata</taxon>
        <taxon>Euteleostomi</taxon>
        <taxon>Actinopterygii</taxon>
        <taxon>Neopterygii</taxon>
        <taxon>Teleostei</taxon>
        <taxon>Ostariophysi</taxon>
        <taxon>Cypriniformes</taxon>
        <taxon>Cyprinidae</taxon>
        <taxon>Cyprininae</taxon>
        <taxon>Cyprinus</taxon>
    </lineage>
</organism>
<dbReference type="RefSeq" id="XP_042610147.1">
    <property type="nucleotide sequence ID" value="XM_042754213.1"/>
</dbReference>
<dbReference type="GeneID" id="109091630"/>
<gene>
    <name evidence="2" type="primary">LOC109091630</name>
</gene>
<evidence type="ECO:0000313" key="2">
    <source>
        <dbReference type="RefSeq" id="XP_042610147.1"/>
    </source>
</evidence>
<reference evidence="2" key="1">
    <citation type="submission" date="2025-08" db="UniProtKB">
        <authorList>
            <consortium name="RefSeq"/>
        </authorList>
    </citation>
    <scope>IDENTIFICATION</scope>
    <source>
        <tissue evidence="2">Muscle</tissue>
    </source>
</reference>
<feature type="compositionally biased region" description="Low complexity" evidence="1">
    <location>
        <begin position="349"/>
        <end position="360"/>
    </location>
</feature>
<dbReference type="AlphaFoldDB" id="A0A9R0ASY6"/>
<name>A0A9R0ASY6_CYPCA</name>
<evidence type="ECO:0000256" key="1">
    <source>
        <dbReference type="SAM" id="MobiDB-lite"/>
    </source>
</evidence>
<feature type="compositionally biased region" description="Polar residues" evidence="1">
    <location>
        <begin position="218"/>
        <end position="241"/>
    </location>
</feature>
<feature type="compositionally biased region" description="Basic and acidic residues" evidence="1">
    <location>
        <begin position="379"/>
        <end position="393"/>
    </location>
</feature>
<sequence length="393" mass="44233">MRTRTMWTRAVWREETMEMEEVIPSCWVKNGGVLWPTQGAARALKACKEPEESWTKFPLIKIKIQSDDNNECEKYDFTTTAELSGSEEELPTKRRPKKKMYPDYQIDEPSVNENSQKESSPSLMIKSTGEKATKKIRKFIPCEDDFVLPTPPKMTNAQSGKYGTTANTMKRLHILHPANTSNENQAKKRLTKDDFVLQTPPKMTDAQFERTQMDIPSRPQSRSLAHSGSRSPSESLSNGRRSFSPGQQSLSRSLSQRKRGGSSGSSTHGQRSFSPGQHSLSRSFSQRKRGGSSGSSTHGRRSFSPGQQSLSRSFSQRKRGGSSGSSTHGRSRSRRSPFKSLLQKRRQSSSESFSRRQNASEPTRSMQPIFSISDTPRTTIDRSLRQPPEKSES</sequence>
<protein>
    <submittedName>
        <fullName evidence="2">Uncharacterized protein LOC109091630 isoform X2</fullName>
    </submittedName>
</protein>
<feature type="region of interest" description="Disordered" evidence="1">
    <location>
        <begin position="178"/>
        <end position="393"/>
    </location>
</feature>